<gene>
    <name evidence="2" type="ORF">PGTUg99_029722</name>
</gene>
<dbReference type="AlphaFoldDB" id="A0A5B0MAK0"/>
<comment type="caution">
    <text evidence="2">The sequence shown here is derived from an EMBL/GenBank/DDBJ whole genome shotgun (WGS) entry which is preliminary data.</text>
</comment>
<evidence type="ECO:0000256" key="1">
    <source>
        <dbReference type="SAM" id="MobiDB-lite"/>
    </source>
</evidence>
<accession>A0A5B0MAK0</accession>
<feature type="compositionally biased region" description="Basic and acidic residues" evidence="1">
    <location>
        <begin position="157"/>
        <end position="171"/>
    </location>
</feature>
<evidence type="ECO:0000313" key="2">
    <source>
        <dbReference type="EMBL" id="KAA1074197.1"/>
    </source>
</evidence>
<protein>
    <submittedName>
        <fullName evidence="2">Uncharacterized protein</fullName>
    </submittedName>
</protein>
<reference evidence="2 3" key="1">
    <citation type="submission" date="2019-05" db="EMBL/GenBank/DDBJ databases">
        <title>Emergence of the Ug99 lineage of the wheat stem rust pathogen through somatic hybridization.</title>
        <authorList>
            <person name="Li F."/>
            <person name="Upadhyaya N.M."/>
            <person name="Sperschneider J."/>
            <person name="Matny O."/>
            <person name="Nguyen-Phuc H."/>
            <person name="Mago R."/>
            <person name="Raley C."/>
            <person name="Miller M.E."/>
            <person name="Silverstein K.A.T."/>
            <person name="Henningsen E."/>
            <person name="Hirsch C.D."/>
            <person name="Visser B."/>
            <person name="Pretorius Z.A."/>
            <person name="Steffenson B.J."/>
            <person name="Schwessinger B."/>
            <person name="Dodds P.N."/>
            <person name="Figueroa M."/>
        </authorList>
    </citation>
    <scope>NUCLEOTIDE SEQUENCE [LARGE SCALE GENOMIC DNA]</scope>
    <source>
        <strain evidence="2 3">Ug99</strain>
    </source>
</reference>
<evidence type="ECO:0000313" key="3">
    <source>
        <dbReference type="Proteomes" id="UP000325313"/>
    </source>
</evidence>
<name>A0A5B0MAK0_PUCGR</name>
<feature type="region of interest" description="Disordered" evidence="1">
    <location>
        <begin position="148"/>
        <end position="190"/>
    </location>
</feature>
<organism evidence="2 3">
    <name type="scientific">Puccinia graminis f. sp. tritici</name>
    <dbReference type="NCBI Taxonomy" id="56615"/>
    <lineage>
        <taxon>Eukaryota</taxon>
        <taxon>Fungi</taxon>
        <taxon>Dikarya</taxon>
        <taxon>Basidiomycota</taxon>
        <taxon>Pucciniomycotina</taxon>
        <taxon>Pucciniomycetes</taxon>
        <taxon>Pucciniales</taxon>
        <taxon>Pucciniaceae</taxon>
        <taxon>Puccinia</taxon>
    </lineage>
</organism>
<dbReference type="EMBL" id="VDEP01000473">
    <property type="protein sequence ID" value="KAA1074197.1"/>
    <property type="molecule type" value="Genomic_DNA"/>
</dbReference>
<sequence length="198" mass="21773">MLAQGHSHSMLDEPVPGLHGLLAHTDRLTTGNLPHRRNSQSILDHMRVLFPRPPYGWARVAHYVTLPQWYAIPQVAVSEGHAGKQWLALDKLEAMLCEAACGERPKSSKCTYLHHLLKSSCKLRQVIANSNNNGQAVPSDQAKMMCNKAGEGGDGSDPFRKKNGLDDRKESLPVIKTRLPPSPTGQEVFPGVIETVQS</sequence>
<dbReference type="Proteomes" id="UP000325313">
    <property type="component" value="Unassembled WGS sequence"/>
</dbReference>
<proteinExistence type="predicted"/>